<keyword evidence="1" id="KW-1185">Reference proteome</keyword>
<dbReference type="Proteomes" id="UP000887563">
    <property type="component" value="Unplaced"/>
</dbReference>
<sequence length="69" mass="8185">MVPKPYIQMESISTITHYKLKLFVPFWIECFPLDGGCFYYTCRYPITSLFKCCLQFFSSRSSRESFATE</sequence>
<reference evidence="2 3" key="1">
    <citation type="submission" date="2022-11" db="UniProtKB">
        <authorList>
            <consortium name="WormBaseParasite"/>
        </authorList>
    </citation>
    <scope>IDENTIFICATION</scope>
</reference>
<dbReference type="WBParaSite" id="Minc3s01615g25116">
    <property type="protein sequence ID" value="Minc3s01615g25116"/>
    <property type="gene ID" value="Minc3s01615g25116"/>
</dbReference>
<name>A0A914KQE4_MELIC</name>
<dbReference type="AlphaFoldDB" id="A0A914KQE4"/>
<accession>A0A914KQE4</accession>
<organism evidence="1 2">
    <name type="scientific">Meloidogyne incognita</name>
    <name type="common">Southern root-knot nematode worm</name>
    <name type="synonym">Oxyuris incognita</name>
    <dbReference type="NCBI Taxonomy" id="6306"/>
    <lineage>
        <taxon>Eukaryota</taxon>
        <taxon>Metazoa</taxon>
        <taxon>Ecdysozoa</taxon>
        <taxon>Nematoda</taxon>
        <taxon>Chromadorea</taxon>
        <taxon>Rhabditida</taxon>
        <taxon>Tylenchina</taxon>
        <taxon>Tylenchomorpha</taxon>
        <taxon>Tylenchoidea</taxon>
        <taxon>Meloidogynidae</taxon>
        <taxon>Meloidogyninae</taxon>
        <taxon>Meloidogyne</taxon>
        <taxon>Meloidogyne incognita group</taxon>
    </lineage>
</organism>
<dbReference type="WBParaSite" id="Minc3s00075g03705">
    <property type="protein sequence ID" value="Minc3s00075g03705"/>
    <property type="gene ID" value="Minc3s00075g03705"/>
</dbReference>
<evidence type="ECO:0000313" key="2">
    <source>
        <dbReference type="WBParaSite" id="Minc3s00075g03705"/>
    </source>
</evidence>
<protein>
    <submittedName>
        <fullName evidence="2 3">Ovule protein</fullName>
    </submittedName>
</protein>
<evidence type="ECO:0000313" key="3">
    <source>
        <dbReference type="WBParaSite" id="Minc3s01615g25116"/>
    </source>
</evidence>
<proteinExistence type="predicted"/>
<evidence type="ECO:0000313" key="1">
    <source>
        <dbReference type="Proteomes" id="UP000887563"/>
    </source>
</evidence>